<feature type="transmembrane region" description="Helical" evidence="17">
    <location>
        <begin position="53"/>
        <end position="74"/>
    </location>
</feature>
<evidence type="ECO:0000259" key="19">
    <source>
        <dbReference type="Pfam" id="PF16484"/>
    </source>
</evidence>
<dbReference type="GO" id="GO:0004095">
    <property type="term" value="F:carnitine O-palmitoyltransferase activity"/>
    <property type="evidence" value="ECO:0007669"/>
    <property type="project" value="UniProtKB-EC"/>
</dbReference>
<dbReference type="InterPro" id="IPR042231">
    <property type="entry name" value="Cho/carn_acyl_trans_2"/>
</dbReference>
<dbReference type="Pfam" id="PF00755">
    <property type="entry name" value="Carn_acyltransf"/>
    <property type="match status" value="1"/>
</dbReference>
<name>A0A1D1V9M5_RAMVA</name>
<evidence type="ECO:0000256" key="10">
    <source>
        <dbReference type="ARBA" id="ARBA00022989"/>
    </source>
</evidence>
<dbReference type="GO" id="GO:0015909">
    <property type="term" value="P:long-chain fatty acid transport"/>
    <property type="evidence" value="ECO:0007669"/>
    <property type="project" value="UniProtKB-ARBA"/>
</dbReference>
<keyword evidence="6" id="KW-0813">Transport</keyword>
<evidence type="ECO:0000256" key="9">
    <source>
        <dbReference type="ARBA" id="ARBA00022832"/>
    </source>
</evidence>
<evidence type="ECO:0000256" key="13">
    <source>
        <dbReference type="ARBA" id="ARBA00023136"/>
    </source>
</evidence>
<evidence type="ECO:0000313" key="20">
    <source>
        <dbReference type="EMBL" id="GAU97630.1"/>
    </source>
</evidence>
<evidence type="ECO:0000256" key="5">
    <source>
        <dbReference type="ARBA" id="ARBA00013243"/>
    </source>
</evidence>
<evidence type="ECO:0000256" key="17">
    <source>
        <dbReference type="SAM" id="Phobius"/>
    </source>
</evidence>
<comment type="subcellular location">
    <subcellularLocation>
        <location evidence="1">Membrane</location>
        <topology evidence="1">Multi-pass membrane protein</topology>
    </subcellularLocation>
    <subcellularLocation>
        <location evidence="2">Mitochondrion membrane</location>
    </subcellularLocation>
</comment>
<keyword evidence="9" id="KW-0276">Fatty acid metabolism</keyword>
<dbReference type="UniPathway" id="UPA00659"/>
<dbReference type="AlphaFoldDB" id="A0A1D1V9M5"/>
<feature type="transmembrane region" description="Helical" evidence="17">
    <location>
        <begin position="105"/>
        <end position="128"/>
    </location>
</feature>
<dbReference type="InterPro" id="IPR032476">
    <property type="entry name" value="CPT_N"/>
</dbReference>
<comment type="catalytic activity">
    <reaction evidence="15">
        <text>(R)-carnitine + hexadecanoyl-CoA = O-hexadecanoyl-(R)-carnitine + CoA</text>
        <dbReference type="Rhea" id="RHEA:12661"/>
        <dbReference type="ChEBI" id="CHEBI:16347"/>
        <dbReference type="ChEBI" id="CHEBI:17490"/>
        <dbReference type="ChEBI" id="CHEBI:57287"/>
        <dbReference type="ChEBI" id="CHEBI:57379"/>
        <dbReference type="EC" id="2.3.1.21"/>
    </reaction>
    <physiologicalReaction direction="left-to-right" evidence="15">
        <dbReference type="Rhea" id="RHEA:12662"/>
    </physiologicalReaction>
</comment>
<dbReference type="Gene3D" id="6.10.250.1760">
    <property type="match status" value="1"/>
</dbReference>
<reference evidence="20 21" key="1">
    <citation type="journal article" date="2016" name="Nat. Commun.">
        <title>Extremotolerant tardigrade genome and improved radiotolerance of human cultured cells by tardigrade-unique protein.</title>
        <authorList>
            <person name="Hashimoto T."/>
            <person name="Horikawa D.D."/>
            <person name="Saito Y."/>
            <person name="Kuwahara H."/>
            <person name="Kozuka-Hata H."/>
            <person name="Shin-I T."/>
            <person name="Minakuchi Y."/>
            <person name="Ohishi K."/>
            <person name="Motoyama A."/>
            <person name="Aizu T."/>
            <person name="Enomoto A."/>
            <person name="Kondo K."/>
            <person name="Tanaka S."/>
            <person name="Hara Y."/>
            <person name="Koshikawa S."/>
            <person name="Sagara H."/>
            <person name="Miura T."/>
            <person name="Yokobori S."/>
            <person name="Miyagawa K."/>
            <person name="Suzuki Y."/>
            <person name="Kubo T."/>
            <person name="Oyama M."/>
            <person name="Kohara Y."/>
            <person name="Fujiyama A."/>
            <person name="Arakawa K."/>
            <person name="Katayama T."/>
            <person name="Toyoda A."/>
            <person name="Kunieda T."/>
        </authorList>
    </citation>
    <scope>NUCLEOTIDE SEQUENCE [LARGE SCALE GENOMIC DNA]</scope>
    <source>
        <strain evidence="20 21">YOKOZUNA-1</strain>
    </source>
</reference>
<evidence type="ECO:0000256" key="2">
    <source>
        <dbReference type="ARBA" id="ARBA00004325"/>
    </source>
</evidence>
<evidence type="ECO:0000256" key="14">
    <source>
        <dbReference type="ARBA" id="ARBA00023315"/>
    </source>
</evidence>
<sequence>MAEAHAAVAFQFNVSRHGLTVDYDKEILRELIHSTKRSWRYRLIRFLNRIRNMVFPFTVPSVLALIALTSSLTLSDYFDPLSGYARRLHALVPWRISALYPKQSYIVTTVSACAAAVGVVVFLTRFFLEKLLHYRGALRERRGKYSWRTKLWFIWMKVVQGNSTPRLYSYQDIMPVLPLPSLRDTIPKYLRSMRPLLDDEKYERMVQLAADFQNGQGRRFQRYLIMKWLFSTNYVSDWWEEYVYLRGRGPLLINSNCYAMDALHERGSKRQAARAANLTHALLKMRRMINQEDVMPLMLDKMIPLDSFQYPRTFDTCRIPGRETDKHVHYDSSTHVVVFNRGRYFWVPTHTISGRLLNPKELEMQFDRVLQDSSKAREGEELVAALTAGDRVLWAEARERYFSRGPNRVSLETIERAAFYLVLDEEEDYYFDASDPSRLDDYCKWLLQGACKENSCKLWCDKSFSLLIMKNGLAGVNFEHSWGDGLVAGHIWEWALTEDLGVLQYDADGHTRGSIETVPQQPQRLKFELSEECLLSINKSFKTARSLCDDLDLRVLMFNDYGKGFMKTCKVSPDAYIQLALQLAYRRDAGNYCQTYEATTARLFREGRTETVRPCTIESKAFVEAMLNENATNAERQRLLRIASEVHTAGYMDSMCGKGVDRHLFCLYVVSKYLAVESPFLKDVISEPWRLSTSQTPQNQTGRLDPTRHPEQVAPGGGFGPVADDGYGVCYFISGDAVLFFHVTCKISSEKTDANRFREMIRSSLHLMADIFKEEPARDKAPLV</sequence>
<keyword evidence="11" id="KW-0443">Lipid metabolism</keyword>
<dbReference type="GO" id="GO:0009437">
    <property type="term" value="P:carnitine metabolic process"/>
    <property type="evidence" value="ECO:0007669"/>
    <property type="project" value="TreeGrafter"/>
</dbReference>
<organism evidence="20 21">
    <name type="scientific">Ramazzottius varieornatus</name>
    <name type="common">Water bear</name>
    <name type="synonym">Tardigrade</name>
    <dbReference type="NCBI Taxonomy" id="947166"/>
    <lineage>
        <taxon>Eukaryota</taxon>
        <taxon>Metazoa</taxon>
        <taxon>Ecdysozoa</taxon>
        <taxon>Tardigrada</taxon>
        <taxon>Eutardigrada</taxon>
        <taxon>Parachela</taxon>
        <taxon>Hypsibioidea</taxon>
        <taxon>Ramazzottiidae</taxon>
        <taxon>Ramazzottius</taxon>
    </lineage>
</organism>
<keyword evidence="12" id="KW-0496">Mitochondrion</keyword>
<feature type="domain" description="Carnitine O-palmitoyltransferase N-terminal" evidence="19">
    <location>
        <begin position="1"/>
        <end position="46"/>
    </location>
</feature>
<comment type="caution">
    <text evidence="20">The sequence shown here is derived from an EMBL/GenBank/DDBJ whole genome shotgun (WGS) entry which is preliminary data.</text>
</comment>
<evidence type="ECO:0000256" key="15">
    <source>
        <dbReference type="ARBA" id="ARBA00048480"/>
    </source>
</evidence>
<dbReference type="GO" id="GO:0031966">
    <property type="term" value="C:mitochondrial membrane"/>
    <property type="evidence" value="ECO:0007669"/>
    <property type="project" value="UniProtKB-SubCell"/>
</dbReference>
<keyword evidence="14" id="KW-0012">Acyltransferase</keyword>
<dbReference type="EMBL" id="BDGG01000004">
    <property type="protein sequence ID" value="GAU97630.1"/>
    <property type="molecule type" value="Genomic_DNA"/>
</dbReference>
<dbReference type="InterPro" id="IPR000542">
    <property type="entry name" value="Carn_acyl_trans"/>
</dbReference>
<comment type="similarity">
    <text evidence="4">Belongs to the carnitine/choline acetyltransferase family.</text>
</comment>
<dbReference type="FunFam" id="3.30.559.10:FF:000002">
    <property type="entry name" value="carnitine O-palmitoyltransferase 1, liver isoform"/>
    <property type="match status" value="1"/>
</dbReference>
<dbReference type="Gene3D" id="3.30.559.10">
    <property type="entry name" value="Chloramphenicol acetyltransferase-like domain"/>
    <property type="match status" value="1"/>
</dbReference>
<dbReference type="STRING" id="947166.A0A1D1V9M5"/>
<keyword evidence="10 17" id="KW-1133">Transmembrane helix</keyword>
<dbReference type="FunFam" id="3.30.559.70:FF:000001">
    <property type="entry name" value="Carnitine O-palmitoyltransferase 1, liver isoform"/>
    <property type="match status" value="1"/>
</dbReference>
<keyword evidence="8 17" id="KW-0812">Transmembrane</keyword>
<evidence type="ECO:0000256" key="11">
    <source>
        <dbReference type="ARBA" id="ARBA00023098"/>
    </source>
</evidence>
<evidence type="ECO:0000256" key="16">
    <source>
        <dbReference type="PIRSR" id="PIRSR600542-1"/>
    </source>
</evidence>
<feature type="domain" description="Choline/carnitine acyltransferase" evidence="18">
    <location>
        <begin position="177"/>
        <end position="762"/>
    </location>
</feature>
<dbReference type="OrthoDB" id="240216at2759"/>
<dbReference type="PANTHER" id="PTHR22589:SF31">
    <property type="entry name" value="CARNITINE O-PALMITOYLTRANSFERASE"/>
    <property type="match status" value="1"/>
</dbReference>
<proteinExistence type="inferred from homology"/>
<dbReference type="InterPro" id="IPR039551">
    <property type="entry name" value="Cho/carn_acyl_trans"/>
</dbReference>
<evidence type="ECO:0000256" key="7">
    <source>
        <dbReference type="ARBA" id="ARBA00022679"/>
    </source>
</evidence>
<dbReference type="EC" id="2.3.1.21" evidence="5"/>
<comment type="pathway">
    <text evidence="3">Lipid metabolism; fatty acid beta-oxidation.</text>
</comment>
<evidence type="ECO:0000256" key="12">
    <source>
        <dbReference type="ARBA" id="ARBA00023128"/>
    </source>
</evidence>
<evidence type="ECO:0000256" key="4">
    <source>
        <dbReference type="ARBA" id="ARBA00005232"/>
    </source>
</evidence>
<keyword evidence="7" id="KW-0808">Transferase</keyword>
<evidence type="ECO:0000259" key="18">
    <source>
        <dbReference type="Pfam" id="PF00755"/>
    </source>
</evidence>
<keyword evidence="21" id="KW-1185">Reference proteome</keyword>
<evidence type="ECO:0000256" key="8">
    <source>
        <dbReference type="ARBA" id="ARBA00022692"/>
    </source>
</evidence>
<dbReference type="SUPFAM" id="SSF52777">
    <property type="entry name" value="CoA-dependent acyltransferases"/>
    <property type="match status" value="2"/>
</dbReference>
<dbReference type="Pfam" id="PF16484">
    <property type="entry name" value="CPT_N"/>
    <property type="match status" value="1"/>
</dbReference>
<keyword evidence="13 17" id="KW-0472">Membrane</keyword>
<dbReference type="Proteomes" id="UP000186922">
    <property type="component" value="Unassembled WGS sequence"/>
</dbReference>
<evidence type="ECO:0000256" key="3">
    <source>
        <dbReference type="ARBA" id="ARBA00005005"/>
    </source>
</evidence>
<dbReference type="GO" id="GO:0006635">
    <property type="term" value="P:fatty acid beta-oxidation"/>
    <property type="evidence" value="ECO:0007669"/>
    <property type="project" value="UniProtKB-UniPathway"/>
</dbReference>
<dbReference type="Gene3D" id="3.30.559.70">
    <property type="entry name" value="Choline/Carnitine o-acyltransferase, domain 2"/>
    <property type="match status" value="1"/>
</dbReference>
<feature type="active site" description="Proton acceptor" evidence="16">
    <location>
        <position position="480"/>
    </location>
</feature>
<dbReference type="PANTHER" id="PTHR22589">
    <property type="entry name" value="CARNITINE O-ACYLTRANSFERASE"/>
    <property type="match status" value="1"/>
</dbReference>
<protein>
    <recommendedName>
        <fullName evidence="5">carnitine O-palmitoyltransferase</fullName>
        <ecNumber evidence="5">2.3.1.21</ecNumber>
    </recommendedName>
</protein>
<gene>
    <name evidence="20" type="primary">RvY_08896-1</name>
    <name evidence="20" type="synonym">RvY_08896.1</name>
    <name evidence="20" type="ORF">RvY_08896</name>
</gene>
<evidence type="ECO:0000313" key="21">
    <source>
        <dbReference type="Proteomes" id="UP000186922"/>
    </source>
</evidence>
<accession>A0A1D1V9M5</accession>
<evidence type="ECO:0000256" key="6">
    <source>
        <dbReference type="ARBA" id="ARBA00022448"/>
    </source>
</evidence>
<evidence type="ECO:0000256" key="1">
    <source>
        <dbReference type="ARBA" id="ARBA00004141"/>
    </source>
</evidence>
<dbReference type="InterPro" id="IPR023213">
    <property type="entry name" value="CAT-like_dom_sf"/>
</dbReference>